<dbReference type="AlphaFoldDB" id="A0A402AYK1"/>
<dbReference type="Proteomes" id="UP000287188">
    <property type="component" value="Unassembled WGS sequence"/>
</dbReference>
<keyword evidence="2" id="KW-1185">Reference proteome</keyword>
<dbReference type="OrthoDB" id="9776217at2"/>
<evidence type="ECO:0000313" key="1">
    <source>
        <dbReference type="EMBL" id="GCE24186.1"/>
    </source>
</evidence>
<proteinExistence type="predicted"/>
<dbReference type="InterPro" id="IPR027417">
    <property type="entry name" value="P-loop_NTPase"/>
</dbReference>
<evidence type="ECO:0000313" key="2">
    <source>
        <dbReference type="Proteomes" id="UP000287188"/>
    </source>
</evidence>
<name>A0A402AYK1_9CHLR</name>
<dbReference type="SUPFAM" id="SSF52540">
    <property type="entry name" value="P-loop containing nucleoside triphosphate hydrolases"/>
    <property type="match status" value="1"/>
</dbReference>
<dbReference type="Gene3D" id="3.40.50.300">
    <property type="entry name" value="P-loop containing nucleotide triphosphate hydrolases"/>
    <property type="match status" value="1"/>
</dbReference>
<protein>
    <submittedName>
        <fullName evidence="1">Uncharacterized protein</fullName>
    </submittedName>
</protein>
<comment type="caution">
    <text evidence="1">The sequence shown here is derived from an EMBL/GenBank/DDBJ whole genome shotgun (WGS) entry which is preliminary data.</text>
</comment>
<accession>A0A402AYK1</accession>
<reference evidence="2" key="1">
    <citation type="submission" date="2018-12" db="EMBL/GenBank/DDBJ databases">
        <title>Tengunoibacter tsumagoiensis gen. nov., sp. nov., Dictyobacter kobayashii sp. nov., D. alpinus sp. nov., and D. joshuensis sp. nov. and description of Dictyobacteraceae fam. nov. within the order Ktedonobacterales isolated from Tengu-no-mugimeshi.</title>
        <authorList>
            <person name="Wang C.M."/>
            <person name="Zheng Y."/>
            <person name="Sakai Y."/>
            <person name="Toyoda A."/>
            <person name="Minakuchi Y."/>
            <person name="Abe K."/>
            <person name="Yokota A."/>
            <person name="Yabe S."/>
        </authorList>
    </citation>
    <scope>NUCLEOTIDE SEQUENCE [LARGE SCALE GENOMIC DNA]</scope>
    <source>
        <strain evidence="2">Uno11</strain>
    </source>
</reference>
<organism evidence="1 2">
    <name type="scientific">Dictyobacter kobayashii</name>
    <dbReference type="NCBI Taxonomy" id="2014872"/>
    <lineage>
        <taxon>Bacteria</taxon>
        <taxon>Bacillati</taxon>
        <taxon>Chloroflexota</taxon>
        <taxon>Ktedonobacteria</taxon>
        <taxon>Ktedonobacterales</taxon>
        <taxon>Dictyobacteraceae</taxon>
        <taxon>Dictyobacter</taxon>
    </lineage>
</organism>
<gene>
    <name evidence="1" type="ORF">KDK_79860</name>
</gene>
<sequence>MRETRLLVLDDLGTEQNSPWANEKLFQLLNYRYNAHLPTVITTNLIGLAGIEPRIRSRMNDRRLVRIVAMENVPDYRQQSDDKGAGAHGNPGC</sequence>
<dbReference type="EMBL" id="BIFS01000002">
    <property type="protein sequence ID" value="GCE24186.1"/>
    <property type="molecule type" value="Genomic_DNA"/>
</dbReference>